<feature type="compositionally biased region" description="Polar residues" evidence="1">
    <location>
        <begin position="18"/>
        <end position="27"/>
    </location>
</feature>
<dbReference type="EMBL" id="VXIT01000014">
    <property type="protein sequence ID" value="KAA6408250.1"/>
    <property type="molecule type" value="Genomic_DNA"/>
</dbReference>
<name>A0A5M8PH63_9LECA</name>
<protein>
    <submittedName>
        <fullName evidence="2">Uncharacterized protein</fullName>
    </submittedName>
</protein>
<sequence length="126" mass="13472">MSPLQKPQNTKPVDKSAKAQSTSTDSVKATKKAEPQSNSQTEQTTLPDGPLVAYSETTCGSVSSYTRNTVSQSAFQHNGKHGYSSVISHYGDNKAEGSGTQINGDVDKFASEKMIASIKENQKKNS</sequence>
<feature type="compositionally biased region" description="Polar residues" evidence="1">
    <location>
        <begin position="1"/>
        <end position="11"/>
    </location>
</feature>
<evidence type="ECO:0000313" key="3">
    <source>
        <dbReference type="Proteomes" id="UP000324767"/>
    </source>
</evidence>
<accession>A0A5M8PH63</accession>
<feature type="region of interest" description="Disordered" evidence="1">
    <location>
        <begin position="1"/>
        <end position="54"/>
    </location>
</feature>
<gene>
    <name evidence="2" type="ORF">FRX48_07992</name>
</gene>
<comment type="caution">
    <text evidence="2">The sequence shown here is derived from an EMBL/GenBank/DDBJ whole genome shotgun (WGS) entry which is preliminary data.</text>
</comment>
<dbReference type="Proteomes" id="UP000324767">
    <property type="component" value="Unassembled WGS sequence"/>
</dbReference>
<organism evidence="2 3">
    <name type="scientific">Lasallia pustulata</name>
    <dbReference type="NCBI Taxonomy" id="136370"/>
    <lineage>
        <taxon>Eukaryota</taxon>
        <taxon>Fungi</taxon>
        <taxon>Dikarya</taxon>
        <taxon>Ascomycota</taxon>
        <taxon>Pezizomycotina</taxon>
        <taxon>Lecanoromycetes</taxon>
        <taxon>OSLEUM clade</taxon>
        <taxon>Umbilicariomycetidae</taxon>
        <taxon>Umbilicariales</taxon>
        <taxon>Umbilicariaceae</taxon>
        <taxon>Lasallia</taxon>
    </lineage>
</organism>
<reference evidence="2 3" key="1">
    <citation type="submission" date="2019-09" db="EMBL/GenBank/DDBJ databases">
        <title>The hologenome of the rock-dwelling lichen Lasallia pustulata.</title>
        <authorList>
            <person name="Greshake Tzovaras B."/>
            <person name="Segers F."/>
            <person name="Bicker A."/>
            <person name="Dal Grande F."/>
            <person name="Otte J."/>
            <person name="Hankeln T."/>
            <person name="Schmitt I."/>
            <person name="Ebersberger I."/>
        </authorList>
    </citation>
    <scope>NUCLEOTIDE SEQUENCE [LARGE SCALE GENOMIC DNA]</scope>
    <source>
        <strain evidence="2">A1-1</strain>
    </source>
</reference>
<proteinExistence type="predicted"/>
<evidence type="ECO:0000313" key="2">
    <source>
        <dbReference type="EMBL" id="KAA6408250.1"/>
    </source>
</evidence>
<feature type="compositionally biased region" description="Polar residues" evidence="1">
    <location>
        <begin position="35"/>
        <end position="46"/>
    </location>
</feature>
<dbReference type="AlphaFoldDB" id="A0A5M8PH63"/>
<evidence type="ECO:0000256" key="1">
    <source>
        <dbReference type="SAM" id="MobiDB-lite"/>
    </source>
</evidence>